<evidence type="ECO:0000256" key="1">
    <source>
        <dbReference type="ARBA" id="ARBA00022490"/>
    </source>
</evidence>
<evidence type="ECO:0000313" key="6">
    <source>
        <dbReference type="Proteomes" id="UP000232722"/>
    </source>
</evidence>
<evidence type="ECO:0000313" key="5">
    <source>
        <dbReference type="EMBL" id="PKC08770.1"/>
    </source>
</evidence>
<dbReference type="Gene3D" id="3.60.20.10">
    <property type="entry name" value="Glutamine Phosphoribosylpyrophosphate, subunit 1, domain 1"/>
    <property type="match status" value="1"/>
</dbReference>
<dbReference type="InterPro" id="IPR000243">
    <property type="entry name" value="Pept_T1A_subB"/>
</dbReference>
<dbReference type="GO" id="GO:0005839">
    <property type="term" value="C:proteasome core complex"/>
    <property type="evidence" value="ECO:0007669"/>
    <property type="project" value="InterPro"/>
</dbReference>
<dbReference type="OrthoDB" id="37597at2759"/>
<accession>A0A2I1ES33</accession>
<evidence type="ECO:0000256" key="3">
    <source>
        <dbReference type="ARBA" id="ARBA00022698"/>
    </source>
</evidence>
<keyword evidence="4" id="KW-0378">Hydrolase</keyword>
<dbReference type="InterPro" id="IPR001353">
    <property type="entry name" value="Proteasome_sua/b"/>
</dbReference>
<dbReference type="GO" id="GO:0051603">
    <property type="term" value="P:proteolysis involved in protein catabolic process"/>
    <property type="evidence" value="ECO:0007669"/>
    <property type="project" value="InterPro"/>
</dbReference>
<organism evidence="5 6">
    <name type="scientific">Rhizophagus irregularis</name>
    <dbReference type="NCBI Taxonomy" id="588596"/>
    <lineage>
        <taxon>Eukaryota</taxon>
        <taxon>Fungi</taxon>
        <taxon>Fungi incertae sedis</taxon>
        <taxon>Mucoromycota</taxon>
        <taxon>Glomeromycotina</taxon>
        <taxon>Glomeromycetes</taxon>
        <taxon>Glomerales</taxon>
        <taxon>Glomeraceae</taxon>
        <taxon>Rhizophagus</taxon>
    </lineage>
</organism>
<protein>
    <submittedName>
        <fullName evidence="5">Uncharacterized protein</fullName>
    </submittedName>
</protein>
<evidence type="ECO:0000256" key="2">
    <source>
        <dbReference type="ARBA" id="ARBA00022670"/>
    </source>
</evidence>
<dbReference type="InterPro" id="IPR029055">
    <property type="entry name" value="Ntn_hydrolases_N"/>
</dbReference>
<evidence type="ECO:0000256" key="4">
    <source>
        <dbReference type="ARBA" id="ARBA00022801"/>
    </source>
</evidence>
<keyword evidence="2" id="KW-0645">Protease</keyword>
<dbReference type="PRINTS" id="PR00141">
    <property type="entry name" value="PROTEASOME"/>
</dbReference>
<keyword evidence="1" id="KW-0963">Cytoplasm</keyword>
<dbReference type="EMBL" id="LLXJ01000515">
    <property type="protein sequence ID" value="PKC08770.1"/>
    <property type="molecule type" value="Genomic_DNA"/>
</dbReference>
<dbReference type="VEuPathDB" id="FungiDB:FUN_010497"/>
<dbReference type="GO" id="GO:0004298">
    <property type="term" value="F:threonine-type endopeptidase activity"/>
    <property type="evidence" value="ECO:0007669"/>
    <property type="project" value="UniProtKB-KW"/>
</dbReference>
<comment type="caution">
    <text evidence="5">The sequence shown here is derived from an EMBL/GenBank/DDBJ whole genome shotgun (WGS) entry which is preliminary data.</text>
</comment>
<dbReference type="Proteomes" id="UP000232722">
    <property type="component" value="Unassembled WGS sequence"/>
</dbReference>
<reference evidence="5 6" key="1">
    <citation type="submission" date="2016-04" db="EMBL/GenBank/DDBJ databases">
        <title>Genome analyses suggest a sexual origin of heterokaryosis in a supposedly ancient asexual fungus.</title>
        <authorList>
            <person name="Ropars J."/>
            <person name="Sedzielewska K."/>
            <person name="Noel J."/>
            <person name="Charron P."/>
            <person name="Farinelli L."/>
            <person name="Marton T."/>
            <person name="Kruger M."/>
            <person name="Pelin A."/>
            <person name="Brachmann A."/>
            <person name="Corradi N."/>
        </authorList>
    </citation>
    <scope>NUCLEOTIDE SEQUENCE [LARGE SCALE GENOMIC DNA]</scope>
    <source>
        <strain evidence="5 6">A5</strain>
    </source>
</reference>
<dbReference type="VEuPathDB" id="FungiDB:RhiirA1_418412"/>
<dbReference type="AlphaFoldDB" id="A0A2I1ES33"/>
<dbReference type="SUPFAM" id="SSF56235">
    <property type="entry name" value="N-terminal nucleophile aminohydrolases (Ntn hydrolases)"/>
    <property type="match status" value="1"/>
</dbReference>
<gene>
    <name evidence="5" type="ORF">RhiirA5_399091</name>
</gene>
<keyword evidence="3" id="KW-0888">Threonine protease</keyword>
<name>A0A2I1ES33_9GLOM</name>
<proteinExistence type="predicted"/>
<dbReference type="VEuPathDB" id="FungiDB:RhiirFUN_013499"/>
<sequence length="110" mass="12481">MAGSAADCIFWQRKLRRHCILYELRNKEQILASKFLSVGHQLGQNWTKWDTSVGSGSPFAYEIVDSGFDSDLSVQEAIELGTFKLPCRHRDSASGGSINKIRWMGIYRKL</sequence>
<dbReference type="Pfam" id="PF00227">
    <property type="entry name" value="Proteasome"/>
    <property type="match status" value="1"/>
</dbReference>
<reference evidence="5 6" key="2">
    <citation type="submission" date="2017-09" db="EMBL/GenBank/DDBJ databases">
        <title>Extensive intraspecific genome diversity in a model arbuscular mycorrhizal fungus.</title>
        <authorList>
            <person name="Chen E.C."/>
            <person name="Morin E."/>
            <person name="Beaudet D."/>
            <person name="Noel J."/>
            <person name="Ndikumana S."/>
            <person name="Charron P."/>
            <person name="St-Onge C."/>
            <person name="Giorgi J."/>
            <person name="Grigoriev I.V."/>
            <person name="Roux C."/>
            <person name="Martin F.M."/>
            <person name="Corradi N."/>
        </authorList>
    </citation>
    <scope>NUCLEOTIDE SEQUENCE [LARGE SCALE GENOMIC DNA]</scope>
    <source>
        <strain evidence="5 6">A5</strain>
    </source>
</reference>